<reference evidence="4 5" key="1">
    <citation type="submission" date="2020-10" db="EMBL/GenBank/DDBJ databases">
        <title>Pygocentrus nattereri (red-bellied piranha) genome, fPygNat1, primary haplotype.</title>
        <authorList>
            <person name="Myers G."/>
            <person name="Meyer A."/>
            <person name="Karagic N."/>
            <person name="Pippel M."/>
            <person name="Winkler S."/>
            <person name="Tracey A."/>
            <person name="Wood J."/>
            <person name="Formenti G."/>
            <person name="Howe K."/>
            <person name="Fedrigo O."/>
            <person name="Jarvis E.D."/>
        </authorList>
    </citation>
    <scope>NUCLEOTIDE SEQUENCE [LARGE SCALE GENOMIC DNA]</scope>
</reference>
<dbReference type="GO" id="GO:0008009">
    <property type="term" value="F:chemokine activity"/>
    <property type="evidence" value="ECO:0007669"/>
    <property type="project" value="InterPro"/>
</dbReference>
<proteinExistence type="predicted"/>
<reference evidence="4" key="3">
    <citation type="submission" date="2025-09" db="UniProtKB">
        <authorList>
            <consortium name="Ensembl"/>
        </authorList>
    </citation>
    <scope>IDENTIFICATION</scope>
</reference>
<name>A0A3B4BT46_PYGNA</name>
<reference evidence="4" key="2">
    <citation type="submission" date="2025-08" db="UniProtKB">
        <authorList>
            <consortium name="Ensembl"/>
        </authorList>
    </citation>
    <scope>IDENTIFICATION</scope>
</reference>
<protein>
    <recommendedName>
        <fullName evidence="3">Chemokine interleukin-8-like domain-containing protein</fullName>
    </recommendedName>
</protein>
<dbReference type="InterPro" id="IPR001811">
    <property type="entry name" value="Chemokine_IL8-like_dom"/>
</dbReference>
<dbReference type="GO" id="GO:0006955">
    <property type="term" value="P:immune response"/>
    <property type="evidence" value="ECO:0007669"/>
    <property type="project" value="InterPro"/>
</dbReference>
<organism evidence="4 5">
    <name type="scientific">Pygocentrus nattereri</name>
    <name type="common">Red-bellied piranha</name>
    <dbReference type="NCBI Taxonomy" id="42514"/>
    <lineage>
        <taxon>Eukaryota</taxon>
        <taxon>Metazoa</taxon>
        <taxon>Chordata</taxon>
        <taxon>Craniata</taxon>
        <taxon>Vertebrata</taxon>
        <taxon>Euteleostomi</taxon>
        <taxon>Actinopterygii</taxon>
        <taxon>Neopterygii</taxon>
        <taxon>Teleostei</taxon>
        <taxon>Ostariophysi</taxon>
        <taxon>Characiformes</taxon>
        <taxon>Characoidei</taxon>
        <taxon>Pygocentrus</taxon>
    </lineage>
</organism>
<dbReference type="GeneTree" id="ENSGT01140000282650"/>
<keyword evidence="1" id="KW-0202">Cytokine</keyword>
<dbReference type="InterPro" id="IPR039809">
    <property type="entry name" value="Chemokine_b/g/d"/>
</dbReference>
<keyword evidence="5" id="KW-1185">Reference proteome</keyword>
<feature type="signal peptide" evidence="2">
    <location>
        <begin position="1"/>
        <end position="24"/>
    </location>
</feature>
<evidence type="ECO:0000256" key="2">
    <source>
        <dbReference type="SAM" id="SignalP"/>
    </source>
</evidence>
<dbReference type="CTD" id="563152"/>
<accession>A0A3B4BT46</accession>
<dbReference type="OMA" id="MISCRVC"/>
<feature type="chain" id="PRO_5043556974" description="Chemokine interleukin-8-like domain-containing protein" evidence="2">
    <location>
        <begin position="25"/>
        <end position="98"/>
    </location>
</feature>
<dbReference type="PANTHER" id="PTHR12015:SF190">
    <property type="entry name" value="C-C MOTIF CHEMOKINE"/>
    <property type="match status" value="1"/>
</dbReference>
<evidence type="ECO:0000259" key="3">
    <source>
        <dbReference type="SMART" id="SM00199"/>
    </source>
</evidence>
<evidence type="ECO:0000256" key="1">
    <source>
        <dbReference type="ARBA" id="ARBA00022514"/>
    </source>
</evidence>
<dbReference type="RefSeq" id="XP_017574757.1">
    <property type="nucleotide sequence ID" value="XM_017719268.2"/>
</dbReference>
<keyword evidence="2" id="KW-0732">Signal</keyword>
<dbReference type="Proteomes" id="UP001501920">
    <property type="component" value="Chromosome 24"/>
</dbReference>
<dbReference type="Pfam" id="PF00048">
    <property type="entry name" value="IL8"/>
    <property type="match status" value="1"/>
</dbReference>
<dbReference type="SUPFAM" id="SSF54117">
    <property type="entry name" value="Interleukin 8-like chemokines"/>
    <property type="match status" value="1"/>
</dbReference>
<dbReference type="Ensembl" id="ENSPNAT00000011689.2">
    <property type="protein sequence ID" value="ENSPNAP00000001711.2"/>
    <property type="gene ID" value="ENSPNAG00000000895.2"/>
</dbReference>
<feature type="domain" description="Chemokine interleukin-8-like" evidence="3">
    <location>
        <begin position="24"/>
        <end position="84"/>
    </location>
</feature>
<evidence type="ECO:0000313" key="5">
    <source>
        <dbReference type="Proteomes" id="UP001501920"/>
    </source>
</evidence>
<dbReference type="Gene3D" id="2.40.50.40">
    <property type="match status" value="1"/>
</dbReference>
<dbReference type="PANTHER" id="PTHR12015">
    <property type="entry name" value="SMALL INDUCIBLE CYTOKINE A"/>
    <property type="match status" value="1"/>
</dbReference>
<dbReference type="InterPro" id="IPR036048">
    <property type="entry name" value="Interleukin_8-like_sf"/>
</dbReference>
<dbReference type="GeneID" id="108440412"/>
<dbReference type="GO" id="GO:0005615">
    <property type="term" value="C:extracellular space"/>
    <property type="evidence" value="ECO:0007669"/>
    <property type="project" value="UniProtKB-KW"/>
</dbReference>
<dbReference type="SMART" id="SM00199">
    <property type="entry name" value="SCY"/>
    <property type="match status" value="1"/>
</dbReference>
<dbReference type="AlphaFoldDB" id="A0A3B4BT46"/>
<evidence type="ECO:0000313" key="4">
    <source>
        <dbReference type="Ensembl" id="ENSPNAP00000001711.2"/>
    </source>
</evidence>
<sequence>MDRLCTGALLFILILSNFVQETQTARCCLQYKKIPVRCAHLKGYTIQDTRRHCDLMAIIFQTTNGKFFCADPLMPWTQERVTCLMQKAARMKNVQPNF</sequence>